<comment type="similarity">
    <text evidence="1">Belongs to the KAE1 / TsaD family. TsaB subfamily.</text>
</comment>
<protein>
    <recommendedName>
        <fullName evidence="2">tRNA threonylcarbamoyladenosine biosynthesis protein TsaB</fullName>
    </recommendedName>
    <alternativeName>
        <fullName evidence="3">t(6)A37 threonylcarbamoyladenosine biosynthesis protein TsaB</fullName>
    </alternativeName>
</protein>
<evidence type="ECO:0000259" key="4">
    <source>
        <dbReference type="Pfam" id="PF00814"/>
    </source>
</evidence>
<dbReference type="GO" id="GO:0005829">
    <property type="term" value="C:cytosol"/>
    <property type="evidence" value="ECO:0007669"/>
    <property type="project" value="TreeGrafter"/>
</dbReference>
<dbReference type="EMBL" id="SLZR01000006">
    <property type="protein sequence ID" value="TCS41349.1"/>
    <property type="molecule type" value="Genomic_DNA"/>
</dbReference>
<dbReference type="CDD" id="cd24032">
    <property type="entry name" value="ASKHA_NBD_TsaB"/>
    <property type="match status" value="1"/>
</dbReference>
<accession>A0A4R3I621</accession>
<dbReference type="PANTHER" id="PTHR11735">
    <property type="entry name" value="TRNA N6-ADENOSINE THREONYLCARBAMOYLTRANSFERASE"/>
    <property type="match status" value="1"/>
</dbReference>
<feature type="domain" description="Gcp-like" evidence="4">
    <location>
        <begin position="59"/>
        <end position="183"/>
    </location>
</feature>
<evidence type="ECO:0000313" key="6">
    <source>
        <dbReference type="Proteomes" id="UP000295793"/>
    </source>
</evidence>
<keyword evidence="6" id="KW-1185">Reference proteome</keyword>
<dbReference type="OrthoDB" id="9809995at2"/>
<gene>
    <name evidence="5" type="ORF">BCF53_10680</name>
</gene>
<dbReference type="InterPro" id="IPR000905">
    <property type="entry name" value="Gcp-like_dom"/>
</dbReference>
<comment type="caution">
    <text evidence="5">The sequence shown here is derived from an EMBL/GenBank/DDBJ whole genome shotgun (WGS) entry which is preliminary data.</text>
</comment>
<dbReference type="InterPro" id="IPR043129">
    <property type="entry name" value="ATPase_NBD"/>
</dbReference>
<dbReference type="Proteomes" id="UP000295793">
    <property type="component" value="Unassembled WGS sequence"/>
</dbReference>
<organism evidence="5 6">
    <name type="scientific">Reinekea marinisedimentorum</name>
    <dbReference type="NCBI Taxonomy" id="230495"/>
    <lineage>
        <taxon>Bacteria</taxon>
        <taxon>Pseudomonadati</taxon>
        <taxon>Pseudomonadota</taxon>
        <taxon>Gammaproteobacteria</taxon>
        <taxon>Oceanospirillales</taxon>
        <taxon>Saccharospirillaceae</taxon>
        <taxon>Reinekea</taxon>
    </lineage>
</organism>
<evidence type="ECO:0000313" key="5">
    <source>
        <dbReference type="EMBL" id="TCS41349.1"/>
    </source>
</evidence>
<name>A0A4R3I621_9GAMM</name>
<dbReference type="AlphaFoldDB" id="A0A4R3I621"/>
<dbReference type="SUPFAM" id="SSF53067">
    <property type="entry name" value="Actin-like ATPase domain"/>
    <property type="match status" value="2"/>
</dbReference>
<dbReference type="InterPro" id="IPR022496">
    <property type="entry name" value="T6A_TsaB"/>
</dbReference>
<evidence type="ECO:0000256" key="3">
    <source>
        <dbReference type="ARBA" id="ARBA00032446"/>
    </source>
</evidence>
<reference evidence="5 6" key="1">
    <citation type="submission" date="2019-03" db="EMBL/GenBank/DDBJ databases">
        <title>Genomic Encyclopedia of Archaeal and Bacterial Type Strains, Phase II (KMG-II): from individual species to whole genera.</title>
        <authorList>
            <person name="Goeker M."/>
        </authorList>
    </citation>
    <scope>NUCLEOTIDE SEQUENCE [LARGE SCALE GENOMIC DNA]</scope>
    <source>
        <strain evidence="5 6">DSM 15388</strain>
    </source>
</reference>
<dbReference type="GO" id="GO:0002949">
    <property type="term" value="P:tRNA threonylcarbamoyladenosine modification"/>
    <property type="evidence" value="ECO:0007669"/>
    <property type="project" value="InterPro"/>
</dbReference>
<dbReference type="PANTHER" id="PTHR11735:SF11">
    <property type="entry name" value="TRNA THREONYLCARBAMOYLADENOSINE BIOSYNTHESIS PROTEIN TSAB"/>
    <property type="match status" value="1"/>
</dbReference>
<dbReference type="NCBIfam" id="TIGR03725">
    <property type="entry name" value="T6A_YeaZ"/>
    <property type="match status" value="1"/>
</dbReference>
<evidence type="ECO:0000256" key="2">
    <source>
        <dbReference type="ARBA" id="ARBA00019012"/>
    </source>
</evidence>
<sequence>MAHTGLSYEPDLCGRLPAFPTPARYLVMNILSIDTTADLCSIALDAGGNSFVFHESRPREHAKILLPEITRLFHEAGIKIQDLDLVVFGRGPGSFTGVRIAASVAQGIALAAGCPVFPVSTLQSVAFSAAKNGARSIWVALDARMSEWYFARYNISGSSLVPELIDQEQVLPPAQISQTPESETTFCGNGWATDYPLPEQLAERTISADPLLGLPHALHSLELVKILMSEKGEQAVAPEQAIPVYLRDKVTWDNKPKVGS</sequence>
<dbReference type="Pfam" id="PF00814">
    <property type="entry name" value="TsaD"/>
    <property type="match status" value="1"/>
</dbReference>
<evidence type="ECO:0000256" key="1">
    <source>
        <dbReference type="ARBA" id="ARBA00010493"/>
    </source>
</evidence>
<proteinExistence type="inferred from homology"/>
<dbReference type="Gene3D" id="3.30.420.40">
    <property type="match status" value="2"/>
</dbReference>